<dbReference type="GO" id="GO:0003723">
    <property type="term" value="F:RNA binding"/>
    <property type="evidence" value="ECO:0007669"/>
    <property type="project" value="UniProtKB-UniRule"/>
</dbReference>
<dbReference type="InParanoid" id="F0XW42"/>
<dbReference type="Proteomes" id="UP000002729">
    <property type="component" value="Unassembled WGS sequence"/>
</dbReference>
<evidence type="ECO:0000313" key="4">
    <source>
        <dbReference type="EMBL" id="EGB13034.1"/>
    </source>
</evidence>
<dbReference type="InterPro" id="IPR000504">
    <property type="entry name" value="RRM_dom"/>
</dbReference>
<name>F0XW42_AURAN</name>
<evidence type="ECO:0000259" key="3">
    <source>
        <dbReference type="PROSITE" id="PS50102"/>
    </source>
</evidence>
<dbReference type="InterPro" id="IPR035979">
    <property type="entry name" value="RBD_domain_sf"/>
</dbReference>
<dbReference type="GeneID" id="20229389"/>
<dbReference type="AlphaFoldDB" id="F0XW42"/>
<keyword evidence="1 2" id="KW-0694">RNA-binding</keyword>
<dbReference type="Pfam" id="PF00076">
    <property type="entry name" value="RRM_1"/>
    <property type="match status" value="1"/>
</dbReference>
<dbReference type="RefSeq" id="XP_009032150.1">
    <property type="nucleotide sequence ID" value="XM_009033902.1"/>
</dbReference>
<dbReference type="InterPro" id="IPR012677">
    <property type="entry name" value="Nucleotide-bd_a/b_plait_sf"/>
</dbReference>
<reference evidence="4 5" key="1">
    <citation type="journal article" date="2011" name="Proc. Natl. Acad. Sci. U.S.A.">
        <title>Niche of harmful alga Aureococcus anophagefferens revealed through ecogenomics.</title>
        <authorList>
            <person name="Gobler C.J."/>
            <person name="Berry D.L."/>
            <person name="Dyhrman S.T."/>
            <person name="Wilhelm S.W."/>
            <person name="Salamov A."/>
            <person name="Lobanov A.V."/>
            <person name="Zhang Y."/>
            <person name="Collier J.L."/>
            <person name="Wurch L.L."/>
            <person name="Kustka A.B."/>
            <person name="Dill B.D."/>
            <person name="Shah M."/>
            <person name="VerBerkmoes N.C."/>
            <person name="Kuo A."/>
            <person name="Terry A."/>
            <person name="Pangilinan J."/>
            <person name="Lindquist E.A."/>
            <person name="Lucas S."/>
            <person name="Paulsen I.T."/>
            <person name="Hattenrath-Lehmann T.K."/>
            <person name="Talmage S.C."/>
            <person name="Walker E.A."/>
            <person name="Koch F."/>
            <person name="Burson A.M."/>
            <person name="Marcoval M.A."/>
            <person name="Tang Y.Z."/>
            <person name="Lecleir G.R."/>
            <person name="Coyne K.J."/>
            <person name="Berg G.M."/>
            <person name="Bertrand E.M."/>
            <person name="Saito M.A."/>
            <person name="Gladyshev V.N."/>
            <person name="Grigoriev I.V."/>
        </authorList>
    </citation>
    <scope>NUCLEOTIDE SEQUENCE [LARGE SCALE GENOMIC DNA]</scope>
    <source>
        <strain evidence="5">CCMP 1984</strain>
    </source>
</reference>
<protein>
    <recommendedName>
        <fullName evidence="3">RRM domain-containing protein</fullName>
    </recommendedName>
</protein>
<organism evidence="5">
    <name type="scientific">Aureococcus anophagefferens</name>
    <name type="common">Harmful bloom alga</name>
    <dbReference type="NCBI Taxonomy" id="44056"/>
    <lineage>
        <taxon>Eukaryota</taxon>
        <taxon>Sar</taxon>
        <taxon>Stramenopiles</taxon>
        <taxon>Ochrophyta</taxon>
        <taxon>Pelagophyceae</taxon>
        <taxon>Pelagomonadales</taxon>
        <taxon>Pelagomonadaceae</taxon>
        <taxon>Aureococcus</taxon>
    </lineage>
</organism>
<feature type="non-terminal residue" evidence="4">
    <location>
        <position position="59"/>
    </location>
</feature>
<dbReference type="PANTHER" id="PTHR48027">
    <property type="entry name" value="HETEROGENEOUS NUCLEAR RIBONUCLEOPROTEIN 87F-RELATED"/>
    <property type="match status" value="1"/>
</dbReference>
<evidence type="ECO:0000313" key="5">
    <source>
        <dbReference type="Proteomes" id="UP000002729"/>
    </source>
</evidence>
<feature type="non-terminal residue" evidence="4">
    <location>
        <position position="1"/>
    </location>
</feature>
<evidence type="ECO:0000256" key="2">
    <source>
        <dbReference type="PROSITE-ProRule" id="PRU00176"/>
    </source>
</evidence>
<sequence length="59" mass="6437">KLYVANLTTRSTEQEMTDAFGAFGPIHECVVMRHSDTGESRGFGFVTYETHEAAAKAVA</sequence>
<dbReference type="InterPro" id="IPR052462">
    <property type="entry name" value="SLIRP/GR-RBP-like"/>
</dbReference>
<evidence type="ECO:0000256" key="1">
    <source>
        <dbReference type="ARBA" id="ARBA00022884"/>
    </source>
</evidence>
<dbReference type="Gene3D" id="3.30.70.330">
    <property type="match status" value="1"/>
</dbReference>
<dbReference type="KEGG" id="aaf:AURANDRAFT_9354"/>
<dbReference type="SMART" id="SM00360">
    <property type="entry name" value="RRM"/>
    <property type="match status" value="1"/>
</dbReference>
<dbReference type="EMBL" id="GL833120">
    <property type="protein sequence ID" value="EGB13034.1"/>
    <property type="molecule type" value="Genomic_DNA"/>
</dbReference>
<accession>F0XW42</accession>
<proteinExistence type="predicted"/>
<dbReference type="SUPFAM" id="SSF54928">
    <property type="entry name" value="RNA-binding domain, RBD"/>
    <property type="match status" value="1"/>
</dbReference>
<gene>
    <name evidence="4" type="ORF">AURANDRAFT_9354</name>
</gene>
<dbReference type="OrthoDB" id="10259687at2759"/>
<feature type="domain" description="RRM" evidence="3">
    <location>
        <begin position="1"/>
        <end position="59"/>
    </location>
</feature>
<keyword evidence="5" id="KW-1185">Reference proteome</keyword>
<dbReference type="PROSITE" id="PS50102">
    <property type="entry name" value="RRM"/>
    <property type="match status" value="1"/>
</dbReference>
<dbReference type="OMA" id="GPIHECV"/>